<dbReference type="Proteomes" id="UP001164929">
    <property type="component" value="Chromosome 18"/>
</dbReference>
<organism evidence="1 2">
    <name type="scientific">Populus alba x Populus x berolinensis</name>
    <dbReference type="NCBI Taxonomy" id="444605"/>
    <lineage>
        <taxon>Eukaryota</taxon>
        <taxon>Viridiplantae</taxon>
        <taxon>Streptophyta</taxon>
        <taxon>Embryophyta</taxon>
        <taxon>Tracheophyta</taxon>
        <taxon>Spermatophyta</taxon>
        <taxon>Magnoliopsida</taxon>
        <taxon>eudicotyledons</taxon>
        <taxon>Gunneridae</taxon>
        <taxon>Pentapetalae</taxon>
        <taxon>rosids</taxon>
        <taxon>fabids</taxon>
        <taxon>Malpighiales</taxon>
        <taxon>Salicaceae</taxon>
        <taxon>Saliceae</taxon>
        <taxon>Populus</taxon>
    </lineage>
</organism>
<proteinExistence type="predicted"/>
<protein>
    <submittedName>
        <fullName evidence="1">Uncharacterized protein</fullName>
    </submittedName>
</protein>
<evidence type="ECO:0000313" key="1">
    <source>
        <dbReference type="EMBL" id="KAJ6957749.1"/>
    </source>
</evidence>
<evidence type="ECO:0000313" key="2">
    <source>
        <dbReference type="Proteomes" id="UP001164929"/>
    </source>
</evidence>
<keyword evidence="2" id="KW-1185">Reference proteome</keyword>
<comment type="caution">
    <text evidence="1">The sequence shown here is derived from an EMBL/GenBank/DDBJ whole genome shotgun (WGS) entry which is preliminary data.</text>
</comment>
<name>A0AAD6LCF5_9ROSI</name>
<accession>A0AAD6LCF5</accession>
<reference evidence="1 2" key="1">
    <citation type="journal article" date="2023" name="Mol. Ecol. Resour.">
        <title>Chromosome-level genome assembly of a triploid poplar Populus alba 'Berolinensis'.</title>
        <authorList>
            <person name="Chen S."/>
            <person name="Yu Y."/>
            <person name="Wang X."/>
            <person name="Wang S."/>
            <person name="Zhang T."/>
            <person name="Zhou Y."/>
            <person name="He R."/>
            <person name="Meng N."/>
            <person name="Wang Y."/>
            <person name="Liu W."/>
            <person name="Liu Z."/>
            <person name="Liu J."/>
            <person name="Guo Q."/>
            <person name="Huang H."/>
            <person name="Sederoff R.R."/>
            <person name="Wang G."/>
            <person name="Qu G."/>
            <person name="Chen S."/>
        </authorList>
    </citation>
    <scope>NUCLEOTIDE SEQUENCE [LARGE SCALE GENOMIC DNA]</scope>
    <source>
        <strain evidence="1">SC-2020</strain>
    </source>
</reference>
<sequence>MSLLEIQDKTSKIERVNYPFPHAAGISNWLVLHELVQPRLKPSQQIVIFEERGEEIRMRRQHNLQNKIKEERGVRHSGTELRRRN</sequence>
<dbReference type="EMBL" id="JAQIZT010000018">
    <property type="protein sequence ID" value="KAJ6957749.1"/>
    <property type="molecule type" value="Genomic_DNA"/>
</dbReference>
<dbReference type="AlphaFoldDB" id="A0AAD6LCF5"/>
<gene>
    <name evidence="1" type="ORF">NC653_039650</name>
</gene>